<feature type="non-terminal residue" evidence="8">
    <location>
        <position position="52"/>
    </location>
</feature>
<dbReference type="InterPro" id="IPR000337">
    <property type="entry name" value="GPCR_3"/>
</dbReference>
<dbReference type="Gene3D" id="3.40.50.2300">
    <property type="match status" value="1"/>
</dbReference>
<keyword evidence="2" id="KW-0812">Transmembrane</keyword>
<feature type="domain" description="Receptor ligand binding region" evidence="7">
    <location>
        <begin position="1"/>
        <end position="52"/>
    </location>
</feature>
<evidence type="ECO:0000256" key="5">
    <source>
        <dbReference type="ARBA" id="ARBA00023170"/>
    </source>
</evidence>
<dbReference type="PANTHER" id="PTHR24060">
    <property type="entry name" value="METABOTROPIC GLUTAMATE RECEPTOR"/>
    <property type="match status" value="1"/>
</dbReference>
<organism evidence="8 9">
    <name type="scientific">Nematostella vectensis</name>
    <name type="common">Starlet sea anemone</name>
    <dbReference type="NCBI Taxonomy" id="45351"/>
    <lineage>
        <taxon>Eukaryota</taxon>
        <taxon>Metazoa</taxon>
        <taxon>Cnidaria</taxon>
        <taxon>Anthozoa</taxon>
        <taxon>Hexacorallia</taxon>
        <taxon>Actiniaria</taxon>
        <taxon>Edwardsiidae</taxon>
        <taxon>Nematostella</taxon>
    </lineage>
</organism>
<dbReference type="InParanoid" id="A7T4A0"/>
<dbReference type="eggNOG" id="KOG1056">
    <property type="taxonomic scope" value="Eukaryota"/>
</dbReference>
<evidence type="ECO:0000256" key="4">
    <source>
        <dbReference type="ARBA" id="ARBA00023136"/>
    </source>
</evidence>
<dbReference type="InterPro" id="IPR028082">
    <property type="entry name" value="Peripla_BP_I"/>
</dbReference>
<dbReference type="SUPFAM" id="SSF53822">
    <property type="entry name" value="Periplasmic binding protein-like I"/>
    <property type="match status" value="1"/>
</dbReference>
<evidence type="ECO:0000313" key="9">
    <source>
        <dbReference type="Proteomes" id="UP000001593"/>
    </source>
</evidence>
<feature type="non-terminal residue" evidence="8">
    <location>
        <position position="1"/>
    </location>
</feature>
<keyword evidence="9" id="KW-1185">Reference proteome</keyword>
<keyword evidence="5" id="KW-0675">Receptor</keyword>
<dbReference type="Proteomes" id="UP000001593">
    <property type="component" value="Unassembled WGS sequence"/>
</dbReference>
<dbReference type="PRINTS" id="PR00248">
    <property type="entry name" value="GPCRMGR"/>
</dbReference>
<evidence type="ECO:0000256" key="2">
    <source>
        <dbReference type="ARBA" id="ARBA00022692"/>
    </source>
</evidence>
<dbReference type="Pfam" id="PF01094">
    <property type="entry name" value="ANF_receptor"/>
    <property type="match status" value="1"/>
</dbReference>
<dbReference type="STRING" id="45351.A7T4A0"/>
<comment type="subcellular location">
    <subcellularLocation>
        <location evidence="1">Membrane</location>
        <topology evidence="1">Multi-pass membrane protein</topology>
    </subcellularLocation>
</comment>
<dbReference type="PhylomeDB" id="A7T4A0"/>
<dbReference type="GO" id="GO:0004930">
    <property type="term" value="F:G protein-coupled receptor activity"/>
    <property type="evidence" value="ECO:0007669"/>
    <property type="project" value="InterPro"/>
</dbReference>
<keyword evidence="3" id="KW-1133">Transmembrane helix</keyword>
<evidence type="ECO:0000313" key="8">
    <source>
        <dbReference type="EMBL" id="EDO29213.1"/>
    </source>
</evidence>
<proteinExistence type="predicted"/>
<evidence type="ECO:0000256" key="6">
    <source>
        <dbReference type="ARBA" id="ARBA00023180"/>
    </source>
</evidence>
<keyword evidence="6" id="KW-0325">Glycoprotein</keyword>
<sequence>FLRTIPPDYIQAEVMADLVAYYGWSYVSVVATDEDYGRLGIEAFKQEVKSRN</sequence>
<dbReference type="GO" id="GO:0016020">
    <property type="term" value="C:membrane"/>
    <property type="evidence" value="ECO:0007669"/>
    <property type="project" value="UniProtKB-SubCell"/>
</dbReference>
<dbReference type="InterPro" id="IPR050726">
    <property type="entry name" value="mGluR"/>
</dbReference>
<dbReference type="HOGENOM" id="CLU_213575_0_0_1"/>
<keyword evidence="4" id="KW-0472">Membrane</keyword>
<dbReference type="EMBL" id="DS470816">
    <property type="protein sequence ID" value="EDO29213.1"/>
    <property type="molecule type" value="Genomic_DNA"/>
</dbReference>
<name>A7T4A0_NEMVE</name>
<accession>A7T4A0</accession>
<gene>
    <name evidence="8" type="ORF">NEMVEDRAFT_v1g145351</name>
</gene>
<evidence type="ECO:0000256" key="3">
    <source>
        <dbReference type="ARBA" id="ARBA00022989"/>
    </source>
</evidence>
<protein>
    <recommendedName>
        <fullName evidence="7">Receptor ligand binding region domain-containing protein</fullName>
    </recommendedName>
</protein>
<dbReference type="InterPro" id="IPR001828">
    <property type="entry name" value="ANF_lig-bd_rcpt"/>
</dbReference>
<reference evidence="8 9" key="1">
    <citation type="journal article" date="2007" name="Science">
        <title>Sea anemone genome reveals ancestral eumetazoan gene repertoire and genomic organization.</title>
        <authorList>
            <person name="Putnam N.H."/>
            <person name="Srivastava M."/>
            <person name="Hellsten U."/>
            <person name="Dirks B."/>
            <person name="Chapman J."/>
            <person name="Salamov A."/>
            <person name="Terry A."/>
            <person name="Shapiro H."/>
            <person name="Lindquist E."/>
            <person name="Kapitonov V.V."/>
            <person name="Jurka J."/>
            <person name="Genikhovich G."/>
            <person name="Grigoriev I.V."/>
            <person name="Lucas S.M."/>
            <person name="Steele R.E."/>
            <person name="Finnerty J.R."/>
            <person name="Technau U."/>
            <person name="Martindale M.Q."/>
            <person name="Rokhsar D.S."/>
        </authorList>
    </citation>
    <scope>NUCLEOTIDE SEQUENCE [LARGE SCALE GENOMIC DNA]</scope>
    <source>
        <strain evidence="9">CH2 X CH6</strain>
    </source>
</reference>
<evidence type="ECO:0000256" key="1">
    <source>
        <dbReference type="ARBA" id="ARBA00004141"/>
    </source>
</evidence>
<dbReference type="AlphaFoldDB" id="A7T4A0"/>
<evidence type="ECO:0000259" key="7">
    <source>
        <dbReference type="Pfam" id="PF01094"/>
    </source>
</evidence>